<reference evidence="1 2" key="1">
    <citation type="submission" date="2016-01" db="EMBL/GenBank/DDBJ databases">
        <title>The new phylogeny of the genus Mycobacterium.</title>
        <authorList>
            <person name="Tarcisio F."/>
            <person name="Conor M."/>
            <person name="Antonella G."/>
            <person name="Elisabetta G."/>
            <person name="Giulia F.S."/>
            <person name="Sara T."/>
            <person name="Anna F."/>
            <person name="Clotilde B."/>
            <person name="Roberto B."/>
            <person name="Veronica D.S."/>
            <person name="Fabio R."/>
            <person name="Monica P."/>
            <person name="Olivier J."/>
            <person name="Enrico T."/>
            <person name="Nicola S."/>
        </authorList>
    </citation>
    <scope>NUCLEOTIDE SEQUENCE [LARGE SCALE GENOMIC DNA]</scope>
    <source>
        <strain evidence="1 2">DSM 44179</strain>
    </source>
</reference>
<dbReference type="PROSITE" id="PS51257">
    <property type="entry name" value="PROKAR_LIPOPROTEIN"/>
    <property type="match status" value="1"/>
</dbReference>
<dbReference type="EMBL" id="LQOJ01000039">
    <property type="protein sequence ID" value="ORV03229.1"/>
    <property type="molecule type" value="Genomic_DNA"/>
</dbReference>
<proteinExistence type="predicted"/>
<keyword evidence="2" id="KW-1185">Reference proteome</keyword>
<evidence type="ECO:0000313" key="1">
    <source>
        <dbReference type="EMBL" id="ORV03229.1"/>
    </source>
</evidence>
<accession>A0A1X1RDM6</accession>
<dbReference type="Proteomes" id="UP000193484">
    <property type="component" value="Unassembled WGS sequence"/>
</dbReference>
<dbReference type="AlphaFoldDB" id="A0A1X1RDM6"/>
<organism evidence="1 2">
    <name type="scientific">Mycolicibacterium fallax</name>
    <name type="common">Mycobacterium fallax</name>
    <dbReference type="NCBI Taxonomy" id="1793"/>
    <lineage>
        <taxon>Bacteria</taxon>
        <taxon>Bacillati</taxon>
        <taxon>Actinomycetota</taxon>
        <taxon>Actinomycetes</taxon>
        <taxon>Mycobacteriales</taxon>
        <taxon>Mycobacteriaceae</taxon>
        <taxon>Mycolicibacterium</taxon>
    </lineage>
</organism>
<dbReference type="RefSeq" id="WP_085096180.1">
    <property type="nucleotide sequence ID" value="NZ_AP022603.1"/>
</dbReference>
<protein>
    <submittedName>
        <fullName evidence="1">Uncharacterized protein</fullName>
    </submittedName>
</protein>
<dbReference type="OrthoDB" id="4764834at2"/>
<sequence length="84" mass="8443">MSPARTRARPAVWFAIAALSAVACVIAWSTAQRSVDVAPVIEGAPATVTVVYDPQWLALSLLAAAAAGIAVVLGVAGRVCAARG</sequence>
<evidence type="ECO:0000313" key="2">
    <source>
        <dbReference type="Proteomes" id="UP000193484"/>
    </source>
</evidence>
<comment type="caution">
    <text evidence="1">The sequence shown here is derived from an EMBL/GenBank/DDBJ whole genome shotgun (WGS) entry which is preliminary data.</text>
</comment>
<gene>
    <name evidence="1" type="ORF">AWC04_11435</name>
</gene>
<name>A0A1X1RDM6_MYCFA</name>
<dbReference type="STRING" id="1793.AWC04_11435"/>